<feature type="region of interest" description="Disordered" evidence="1">
    <location>
        <begin position="315"/>
        <end position="334"/>
    </location>
</feature>
<feature type="chain" id="PRO_5043776912" evidence="2">
    <location>
        <begin position="20"/>
        <end position="556"/>
    </location>
</feature>
<feature type="compositionally biased region" description="Basic and acidic residues" evidence="1">
    <location>
        <begin position="320"/>
        <end position="330"/>
    </location>
</feature>
<organism evidence="3 4">
    <name type="scientific">Cerrena zonata</name>
    <dbReference type="NCBI Taxonomy" id="2478898"/>
    <lineage>
        <taxon>Eukaryota</taxon>
        <taxon>Fungi</taxon>
        <taxon>Dikarya</taxon>
        <taxon>Basidiomycota</taxon>
        <taxon>Agaricomycotina</taxon>
        <taxon>Agaricomycetes</taxon>
        <taxon>Polyporales</taxon>
        <taxon>Cerrenaceae</taxon>
        <taxon>Cerrena</taxon>
    </lineage>
</organism>
<evidence type="ECO:0000256" key="1">
    <source>
        <dbReference type="SAM" id="MobiDB-lite"/>
    </source>
</evidence>
<reference evidence="3 4" key="1">
    <citation type="submission" date="2022-09" db="EMBL/GenBank/DDBJ databases">
        <authorList>
            <person name="Palmer J.M."/>
        </authorList>
    </citation>
    <scope>NUCLEOTIDE SEQUENCE [LARGE SCALE GENOMIC DNA]</scope>
    <source>
        <strain evidence="3 4">DSM 7382</strain>
    </source>
</reference>
<protein>
    <submittedName>
        <fullName evidence="3">Uncharacterized protein</fullName>
    </submittedName>
</protein>
<sequence>MKLSSISLSFASLLAVATADWQYRSRPDLSPPQLNITIPPKDTAPGYLFLAPYSGFADIGTTHGPRQSAPYIFTDKGELVWSGYTYFSIWAANFQAGKVNGKDVLFSFEGSHNPNYGHGHGHITFLDQKYQTVHELRAGNHKLLDKHEFHIINERTGLVEIYDPVPIDLTPYGGTPDQQWIVDAKVQELDIETGEVLFQWSSLEHILPHDSVLPVYEGQPGFGYNSSDAWDYFHINSVDKDENGNYLISARNAASIYKIDGKTGEVIWKLGGLPGVTSSDFSTKDKNLTFSFQHHARYLSTSEDGSRQVISLYDNSAHGTENKDGREKNYKKQSSGKIVEVDTKNWEAKLLFNGPAPDNLLSKSQGSTQVLENGNVLVGWGSEGAVSEFNPKGEAIFHAYVDSGEFGHLAQNYRAFKFDWHGYPTEDIALYSEVTEDGHTIAYVSWNGDTETKSWKFFSVDENGTKHFLEEKKKAGFETLIKFDNKKHSKIIVEAFDHNGKALAASTPVFTQKQILPYKKESSNDQRIEKLEKEVGLLESALNYFDWRTHRSSYGF</sequence>
<proteinExistence type="predicted"/>
<comment type="caution">
    <text evidence="3">The sequence shown here is derived from an EMBL/GenBank/DDBJ whole genome shotgun (WGS) entry which is preliminary data.</text>
</comment>
<dbReference type="Proteomes" id="UP001385951">
    <property type="component" value="Unassembled WGS sequence"/>
</dbReference>
<keyword evidence="2" id="KW-0732">Signal</keyword>
<keyword evidence="4" id="KW-1185">Reference proteome</keyword>
<dbReference type="InterPro" id="IPR011047">
    <property type="entry name" value="Quinoprotein_ADH-like_sf"/>
</dbReference>
<dbReference type="SUPFAM" id="SSF50998">
    <property type="entry name" value="Quinoprotein alcohol dehydrogenase-like"/>
    <property type="match status" value="1"/>
</dbReference>
<evidence type="ECO:0000313" key="4">
    <source>
        <dbReference type="Proteomes" id="UP001385951"/>
    </source>
</evidence>
<gene>
    <name evidence="3" type="ORF">QCA50_020492</name>
</gene>
<evidence type="ECO:0000256" key="2">
    <source>
        <dbReference type="SAM" id="SignalP"/>
    </source>
</evidence>
<evidence type="ECO:0000313" key="3">
    <source>
        <dbReference type="EMBL" id="KAK7676523.1"/>
    </source>
</evidence>
<dbReference type="PANTHER" id="PTHR35340">
    <property type="entry name" value="PQQ ENZYME REPEAT PROTEIN-RELATED"/>
    <property type="match status" value="1"/>
</dbReference>
<dbReference type="AlphaFoldDB" id="A0AAW0F822"/>
<dbReference type="PANTHER" id="PTHR35340:SF9">
    <property type="entry name" value="ASST-DOMAIN-CONTAINING PROTEIN"/>
    <property type="match status" value="1"/>
</dbReference>
<accession>A0AAW0F822</accession>
<dbReference type="InterPro" id="IPR039535">
    <property type="entry name" value="ASST-like"/>
</dbReference>
<name>A0AAW0F822_9APHY</name>
<dbReference type="InterPro" id="IPR053143">
    <property type="entry name" value="Arylsulfate_ST"/>
</dbReference>
<feature type="signal peptide" evidence="2">
    <location>
        <begin position="1"/>
        <end position="19"/>
    </location>
</feature>
<dbReference type="Pfam" id="PF14269">
    <property type="entry name" value="Arylsulfotran_2"/>
    <property type="match status" value="1"/>
</dbReference>
<dbReference type="EMBL" id="JASBNA010000113">
    <property type="protein sequence ID" value="KAK7676523.1"/>
    <property type="molecule type" value="Genomic_DNA"/>
</dbReference>